<dbReference type="Proteomes" id="UP000032141">
    <property type="component" value="Chromosome C5"/>
</dbReference>
<reference evidence="1" key="2">
    <citation type="submission" date="2015-03" db="UniProtKB">
        <authorList>
            <consortium name="EnsemblPlants"/>
        </authorList>
    </citation>
    <scope>IDENTIFICATION</scope>
</reference>
<reference evidence="1 2" key="1">
    <citation type="journal article" date="2014" name="Genome Biol.">
        <title>Transcriptome and methylome profiling reveals relics of genome dominance in the mesopolyploid Brassica oleracea.</title>
        <authorList>
            <person name="Parkin I.A."/>
            <person name="Koh C."/>
            <person name="Tang H."/>
            <person name="Robinson S.J."/>
            <person name="Kagale S."/>
            <person name="Clarke W.E."/>
            <person name="Town C.D."/>
            <person name="Nixon J."/>
            <person name="Krishnakumar V."/>
            <person name="Bidwell S.L."/>
            <person name="Denoeud F."/>
            <person name="Belcram H."/>
            <person name="Links M.G."/>
            <person name="Just J."/>
            <person name="Clarke C."/>
            <person name="Bender T."/>
            <person name="Huebert T."/>
            <person name="Mason A.S."/>
            <person name="Pires J.C."/>
            <person name="Barker G."/>
            <person name="Moore J."/>
            <person name="Walley P.G."/>
            <person name="Manoli S."/>
            <person name="Batley J."/>
            <person name="Edwards D."/>
            <person name="Nelson M.N."/>
            <person name="Wang X."/>
            <person name="Paterson A.H."/>
            <person name="King G."/>
            <person name="Bancroft I."/>
            <person name="Chalhoub B."/>
            <person name="Sharpe A.G."/>
        </authorList>
    </citation>
    <scope>NUCLEOTIDE SEQUENCE</scope>
    <source>
        <strain evidence="1 2">cv. TO1000</strain>
    </source>
</reference>
<proteinExistence type="predicted"/>
<dbReference type="Gramene" id="Bo5g085460.1">
    <property type="protein sequence ID" value="Bo5g085460.1"/>
    <property type="gene ID" value="Bo5g085460"/>
</dbReference>
<name>A0A0D3CGH5_BRAOL</name>
<dbReference type="HOGENOM" id="CLU_000680_19_1_1"/>
<evidence type="ECO:0008006" key="3">
    <source>
        <dbReference type="Google" id="ProtNLM"/>
    </source>
</evidence>
<sequence length="153" mass="18371">MSKTPYINVPRFAFMTWLAIRDHLFFACRYTYTLWIEVIGMLLGRPPDPDLERTLVHLTTHGFDRLIYILLRLTFQTTIYMIWRERNDRKHLKKSRQVTQLAKLIGKTVRNRISSVEYSEKPRLPGLMQLWFSTHTYALVIFASHVHNYSFHR</sequence>
<organism evidence="1 2">
    <name type="scientific">Brassica oleracea var. oleracea</name>
    <dbReference type="NCBI Taxonomy" id="109376"/>
    <lineage>
        <taxon>Eukaryota</taxon>
        <taxon>Viridiplantae</taxon>
        <taxon>Streptophyta</taxon>
        <taxon>Embryophyta</taxon>
        <taxon>Tracheophyta</taxon>
        <taxon>Spermatophyta</taxon>
        <taxon>Magnoliopsida</taxon>
        <taxon>eudicotyledons</taxon>
        <taxon>Gunneridae</taxon>
        <taxon>Pentapetalae</taxon>
        <taxon>rosids</taxon>
        <taxon>malvids</taxon>
        <taxon>Brassicales</taxon>
        <taxon>Brassicaceae</taxon>
        <taxon>Brassiceae</taxon>
        <taxon>Brassica</taxon>
    </lineage>
</organism>
<accession>A0A0D3CGH5</accession>
<keyword evidence="2" id="KW-1185">Reference proteome</keyword>
<evidence type="ECO:0000313" key="2">
    <source>
        <dbReference type="Proteomes" id="UP000032141"/>
    </source>
</evidence>
<dbReference type="eggNOG" id="KOG1075">
    <property type="taxonomic scope" value="Eukaryota"/>
</dbReference>
<protein>
    <recommendedName>
        <fullName evidence="3">Reverse transcriptase zinc-binding domain-containing protein</fullName>
    </recommendedName>
</protein>
<dbReference type="EnsemblPlants" id="Bo5g085460.1">
    <property type="protein sequence ID" value="Bo5g085460.1"/>
    <property type="gene ID" value="Bo5g085460"/>
</dbReference>
<dbReference type="AlphaFoldDB" id="A0A0D3CGH5"/>
<evidence type="ECO:0000313" key="1">
    <source>
        <dbReference type="EnsemblPlants" id="Bo5g085460.1"/>
    </source>
</evidence>